<keyword evidence="3" id="KW-0732">Signal</keyword>
<sequence precursor="true">MGQHSSKPSRHNPLSRLTAPGRRRWTTVVAGAAVLAASTTAWAAVANDDSPRTTAGAGLFATLSPSASPGTSSGLSSGTISRTTDGTAPATIGVTVPPTTGGTVSPTTSGTVPGTTGGTVPNTTGGTASTPASPGATATSPDSGTGNSTSTAASKGVSGSKGATGSKGVTGSKGARGSEGADTSPDGAQAKVSQAPKAVAAPAKRKARVLSSGRCGASYYDEPQMTASGERFNPSALTAAHKSLPLGSKVRVINPSNGKAVVVRINDRGPYTGGRCLDLSEAAFSTIGDTNAGVMTVKYQVLAS</sequence>
<accession>A0ABV5Q7E5</accession>
<feature type="compositionally biased region" description="Low complexity" evidence="5">
    <location>
        <begin position="61"/>
        <end position="79"/>
    </location>
</feature>
<dbReference type="EMBL" id="JBHMCE010000010">
    <property type="protein sequence ID" value="MFB9531104.1"/>
    <property type="molecule type" value="Genomic_DNA"/>
</dbReference>
<dbReference type="RefSeq" id="WP_346124211.1">
    <property type="nucleotide sequence ID" value="NZ_BAAAXC010000015.1"/>
</dbReference>
<dbReference type="SUPFAM" id="SSF50685">
    <property type="entry name" value="Barwin-like endoglucanases"/>
    <property type="match status" value="1"/>
</dbReference>
<feature type="signal peptide" evidence="3">
    <location>
        <begin position="1"/>
        <end position="43"/>
    </location>
</feature>
<keyword evidence="1 3" id="KW-0456">Lyase</keyword>
<keyword evidence="2 3" id="KW-0961">Cell wall biogenesis/degradation</keyword>
<protein>
    <recommendedName>
        <fullName evidence="3">Probable endolytic peptidoglycan transglycosylase RlpA</fullName>
        <ecNumber evidence="3">4.2.2.-</ecNumber>
    </recommendedName>
</protein>
<proteinExistence type="inferred from homology"/>
<dbReference type="PANTHER" id="PTHR34183:SF8">
    <property type="entry name" value="ENDOLYTIC PEPTIDOGLYCAN TRANSGLYCOSYLASE RLPA-RELATED"/>
    <property type="match status" value="1"/>
</dbReference>
<dbReference type="EC" id="4.2.2.-" evidence="3"/>
<dbReference type="InterPro" id="IPR036908">
    <property type="entry name" value="RlpA-like_sf"/>
</dbReference>
<evidence type="ECO:0000256" key="2">
    <source>
        <dbReference type="ARBA" id="ARBA00023316"/>
    </source>
</evidence>
<dbReference type="CDD" id="cd22268">
    <property type="entry name" value="DPBB_RlpA-like"/>
    <property type="match status" value="1"/>
</dbReference>
<dbReference type="Gene3D" id="2.40.40.10">
    <property type="entry name" value="RlpA-like domain"/>
    <property type="match status" value="1"/>
</dbReference>
<evidence type="ECO:0000259" key="6">
    <source>
        <dbReference type="Pfam" id="PF03330"/>
    </source>
</evidence>
<evidence type="ECO:0000256" key="5">
    <source>
        <dbReference type="SAM" id="MobiDB-lite"/>
    </source>
</evidence>
<gene>
    <name evidence="3" type="primary">rlpA</name>
    <name evidence="7" type="ORF">ACFFRN_31290</name>
</gene>
<dbReference type="PANTHER" id="PTHR34183">
    <property type="entry name" value="ENDOLYTIC PEPTIDOGLYCAN TRANSGLYCOSYLASE RLPA"/>
    <property type="match status" value="1"/>
</dbReference>
<evidence type="ECO:0000256" key="3">
    <source>
        <dbReference type="HAMAP-Rule" id="MF_02071"/>
    </source>
</evidence>
<comment type="caution">
    <text evidence="7">The sequence shown here is derived from an EMBL/GenBank/DDBJ whole genome shotgun (WGS) entry which is preliminary data.</text>
</comment>
<evidence type="ECO:0000256" key="4">
    <source>
        <dbReference type="RuleBase" id="RU003495"/>
    </source>
</evidence>
<feature type="compositionally biased region" description="Low complexity" evidence="5">
    <location>
        <begin position="188"/>
        <end position="202"/>
    </location>
</feature>
<dbReference type="NCBIfam" id="TIGR00413">
    <property type="entry name" value="rlpA"/>
    <property type="match status" value="1"/>
</dbReference>
<dbReference type="InterPro" id="IPR012997">
    <property type="entry name" value="RplA"/>
</dbReference>
<dbReference type="Pfam" id="PF03330">
    <property type="entry name" value="DPBB_1"/>
    <property type="match status" value="1"/>
</dbReference>
<feature type="region of interest" description="Disordered" evidence="5">
    <location>
        <begin position="1"/>
        <end position="22"/>
    </location>
</feature>
<reference evidence="7 8" key="1">
    <citation type="submission" date="2024-09" db="EMBL/GenBank/DDBJ databases">
        <authorList>
            <person name="Sun Q."/>
            <person name="Mori K."/>
        </authorList>
    </citation>
    <scope>NUCLEOTIDE SEQUENCE [LARGE SCALE GENOMIC DNA]</scope>
    <source>
        <strain evidence="7 8">JCM 3323</strain>
    </source>
</reference>
<keyword evidence="8" id="KW-1185">Reference proteome</keyword>
<evidence type="ECO:0000256" key="1">
    <source>
        <dbReference type="ARBA" id="ARBA00023239"/>
    </source>
</evidence>
<feature type="region of interest" description="Disordered" evidence="5">
    <location>
        <begin position="46"/>
        <end position="206"/>
    </location>
</feature>
<dbReference type="InterPro" id="IPR009009">
    <property type="entry name" value="RlpA-like_DPBB"/>
</dbReference>
<comment type="similarity">
    <text evidence="3 4">Belongs to the RlpA family.</text>
</comment>
<dbReference type="InterPro" id="IPR034718">
    <property type="entry name" value="RlpA"/>
</dbReference>
<feature type="domain" description="RlpA-like protein double-psi beta-barrel" evidence="6">
    <location>
        <begin position="216"/>
        <end position="299"/>
    </location>
</feature>
<dbReference type="HAMAP" id="MF_02071">
    <property type="entry name" value="RlpA"/>
    <property type="match status" value="1"/>
</dbReference>
<organism evidence="7 8">
    <name type="scientific">Nonomuraea roseola</name>
    <dbReference type="NCBI Taxonomy" id="46179"/>
    <lineage>
        <taxon>Bacteria</taxon>
        <taxon>Bacillati</taxon>
        <taxon>Actinomycetota</taxon>
        <taxon>Actinomycetes</taxon>
        <taxon>Streptosporangiales</taxon>
        <taxon>Streptosporangiaceae</taxon>
        <taxon>Nonomuraea</taxon>
    </lineage>
</organism>
<feature type="compositionally biased region" description="Low complexity" evidence="5">
    <location>
        <begin position="93"/>
        <end position="154"/>
    </location>
</feature>
<feature type="chain" id="PRO_5044921926" description="Probable endolytic peptidoglycan transglycosylase RlpA" evidence="3">
    <location>
        <begin position="44"/>
        <end position="304"/>
    </location>
</feature>
<evidence type="ECO:0000313" key="7">
    <source>
        <dbReference type="EMBL" id="MFB9531104.1"/>
    </source>
</evidence>
<dbReference type="Proteomes" id="UP001589646">
    <property type="component" value="Unassembled WGS sequence"/>
</dbReference>
<comment type="function">
    <text evidence="3">Lytic transglycosylase with a strong preference for naked glycan strands that lack stem peptides.</text>
</comment>
<evidence type="ECO:0000313" key="8">
    <source>
        <dbReference type="Proteomes" id="UP001589646"/>
    </source>
</evidence>
<name>A0ABV5Q7E5_9ACTN</name>